<dbReference type="GO" id="GO:0031119">
    <property type="term" value="P:tRNA pseudouridine synthesis"/>
    <property type="evidence" value="ECO:0007669"/>
    <property type="project" value="UniProtKB-UniRule"/>
</dbReference>
<dbReference type="InterPro" id="IPR014780">
    <property type="entry name" value="tRNA_psdUridine_synth_TruB"/>
</dbReference>
<dbReference type="CDD" id="cd02573">
    <property type="entry name" value="PseudoU_synth_EcTruB"/>
    <property type="match status" value="1"/>
</dbReference>
<keyword evidence="4 5" id="KW-0413">Isomerase</keyword>
<dbReference type="InterPro" id="IPR032819">
    <property type="entry name" value="TruB_C"/>
</dbReference>
<evidence type="ECO:0000256" key="4">
    <source>
        <dbReference type="ARBA" id="ARBA00023235"/>
    </source>
</evidence>
<sequence length="325" mass="35620">MFHGVINIYKEPGFTSHDVVAKLRGILRQKKIGHTGTLDPAAEGVLPVCLGKGTKLCDLLTDKRKTYQAVLLLGTETDTQDTTGTILSEKPTEQLTEPAVRGAAESFVGPYMQVPPMYSALKVNGKKLYELARAGKEVERAARPVEIYDLQIDAMELPRVTMTVTCSKGTYIRTLCHDIGEKLGCGGCMEKLIRTRVDRFVIGDSLRLSEVEALAKAGQIEDRIVPVDGMFEDCPAYVSESEVLDKLLQNGNPFPKGLGPRDGCLVQIGSSLAEHQVSADGNSEMVLPDSGIIRVYDSANQFIGLYAYQPEKKQWKPRKIFLGGE</sequence>
<dbReference type="EC" id="5.4.99.25" evidence="5"/>
<dbReference type="InterPro" id="IPR020103">
    <property type="entry name" value="PsdUridine_synth_cat_dom_sf"/>
</dbReference>
<evidence type="ECO:0000259" key="7">
    <source>
        <dbReference type="Pfam" id="PF16198"/>
    </source>
</evidence>
<dbReference type="GO" id="GO:0160148">
    <property type="term" value="F:tRNA pseudouridine(55) synthase activity"/>
    <property type="evidence" value="ECO:0007669"/>
    <property type="project" value="UniProtKB-EC"/>
</dbReference>
<dbReference type="SUPFAM" id="SSF55120">
    <property type="entry name" value="Pseudouridine synthase"/>
    <property type="match status" value="1"/>
</dbReference>
<keyword evidence="3 5" id="KW-0819">tRNA processing</keyword>
<evidence type="ECO:0000256" key="2">
    <source>
        <dbReference type="ARBA" id="ARBA00005642"/>
    </source>
</evidence>
<dbReference type="GO" id="GO:0003723">
    <property type="term" value="F:RNA binding"/>
    <property type="evidence" value="ECO:0007669"/>
    <property type="project" value="InterPro"/>
</dbReference>
<dbReference type="Pfam" id="PF01509">
    <property type="entry name" value="TruB_N"/>
    <property type="match status" value="1"/>
</dbReference>
<proteinExistence type="inferred from homology"/>
<comment type="catalytic activity">
    <reaction evidence="1 5">
        <text>uridine(55) in tRNA = pseudouridine(55) in tRNA</text>
        <dbReference type="Rhea" id="RHEA:42532"/>
        <dbReference type="Rhea" id="RHEA-COMP:10101"/>
        <dbReference type="Rhea" id="RHEA-COMP:10102"/>
        <dbReference type="ChEBI" id="CHEBI:65314"/>
        <dbReference type="ChEBI" id="CHEBI:65315"/>
        <dbReference type="EC" id="5.4.99.25"/>
    </reaction>
</comment>
<dbReference type="RefSeq" id="WP_107000986.1">
    <property type="nucleotide sequence ID" value="NZ_JAQDNH010000005.1"/>
</dbReference>
<evidence type="ECO:0000256" key="3">
    <source>
        <dbReference type="ARBA" id="ARBA00022694"/>
    </source>
</evidence>
<dbReference type="Pfam" id="PF16198">
    <property type="entry name" value="TruB_C_2"/>
    <property type="match status" value="1"/>
</dbReference>
<evidence type="ECO:0000313" key="8">
    <source>
        <dbReference type="EMBL" id="PST38037.1"/>
    </source>
</evidence>
<comment type="caution">
    <text evidence="8">The sequence shown here is derived from an EMBL/GenBank/DDBJ whole genome shotgun (WGS) entry which is preliminary data.</text>
</comment>
<dbReference type="Gene3D" id="3.30.2350.10">
    <property type="entry name" value="Pseudouridine synthase"/>
    <property type="match status" value="1"/>
</dbReference>
<feature type="domain" description="Pseudouridine synthase II N-terminal" evidence="6">
    <location>
        <begin position="24"/>
        <end position="172"/>
    </location>
</feature>
<evidence type="ECO:0000313" key="9">
    <source>
        <dbReference type="Proteomes" id="UP000241048"/>
    </source>
</evidence>
<gene>
    <name evidence="5 8" type="primary">truB</name>
    <name evidence="8" type="ORF">C7U56_05920</name>
</gene>
<dbReference type="FunFam" id="3.30.2350.10:FF:000011">
    <property type="entry name" value="tRNA pseudouridine synthase B"/>
    <property type="match status" value="1"/>
</dbReference>
<comment type="function">
    <text evidence="5">Responsible for synthesis of pseudouridine from uracil-55 in the psi GC loop of transfer RNAs.</text>
</comment>
<accession>A0A2T3FRY2</accession>
<dbReference type="AlphaFoldDB" id="A0A2T3FRY2"/>
<organism evidence="8 9">
    <name type="scientific">Clostridium fessum</name>
    <dbReference type="NCBI Taxonomy" id="2126740"/>
    <lineage>
        <taxon>Bacteria</taxon>
        <taxon>Bacillati</taxon>
        <taxon>Bacillota</taxon>
        <taxon>Clostridia</taxon>
        <taxon>Eubacteriales</taxon>
        <taxon>Clostridiaceae</taxon>
        <taxon>Clostridium</taxon>
    </lineage>
</organism>
<dbReference type="InterPro" id="IPR002501">
    <property type="entry name" value="PsdUridine_synth_N"/>
</dbReference>
<reference evidence="8 9" key="1">
    <citation type="submission" date="2018-03" db="EMBL/GenBank/DDBJ databases">
        <title>Lachnoclostridium SNUG30386 gen.nov., sp.nov., isolated from human faeces.</title>
        <authorList>
            <person name="Seo B."/>
            <person name="Jeon K."/>
            <person name="Ko G."/>
        </authorList>
    </citation>
    <scope>NUCLEOTIDE SEQUENCE [LARGE SCALE GENOMIC DNA]</scope>
    <source>
        <strain evidence="8 9">SNUG30386</strain>
    </source>
</reference>
<comment type="similarity">
    <text evidence="2 5">Belongs to the pseudouridine synthase TruB family. Type 1 subfamily.</text>
</comment>
<evidence type="ECO:0000256" key="1">
    <source>
        <dbReference type="ARBA" id="ARBA00000385"/>
    </source>
</evidence>
<evidence type="ECO:0000259" key="6">
    <source>
        <dbReference type="Pfam" id="PF01509"/>
    </source>
</evidence>
<dbReference type="PANTHER" id="PTHR13767:SF2">
    <property type="entry name" value="PSEUDOURIDYLATE SYNTHASE TRUB1"/>
    <property type="match status" value="1"/>
</dbReference>
<dbReference type="GO" id="GO:1990481">
    <property type="term" value="P:mRNA pseudouridine synthesis"/>
    <property type="evidence" value="ECO:0007669"/>
    <property type="project" value="TreeGrafter"/>
</dbReference>
<feature type="domain" description="tRNA pseudouridylate synthase B C-terminal" evidence="7">
    <location>
        <begin position="173"/>
        <end position="230"/>
    </location>
</feature>
<feature type="active site" description="Nucleophile" evidence="5">
    <location>
        <position position="39"/>
    </location>
</feature>
<evidence type="ECO:0000256" key="5">
    <source>
        <dbReference type="HAMAP-Rule" id="MF_01080"/>
    </source>
</evidence>
<dbReference type="PANTHER" id="PTHR13767">
    <property type="entry name" value="TRNA-PSEUDOURIDINE SYNTHASE"/>
    <property type="match status" value="1"/>
</dbReference>
<dbReference type="EMBL" id="PYLO01000002">
    <property type="protein sequence ID" value="PST38037.1"/>
    <property type="molecule type" value="Genomic_DNA"/>
</dbReference>
<keyword evidence="9" id="KW-1185">Reference proteome</keyword>
<name>A0A2T3FRY2_9CLOT</name>
<protein>
    <recommendedName>
        <fullName evidence="5">tRNA pseudouridine synthase B</fullName>
        <ecNumber evidence="5">5.4.99.25</ecNumber>
    </recommendedName>
    <alternativeName>
        <fullName evidence="5">tRNA pseudouridine(55) synthase</fullName>
        <shortName evidence="5">Psi55 synthase</shortName>
    </alternativeName>
    <alternativeName>
        <fullName evidence="5">tRNA pseudouridylate synthase</fullName>
    </alternativeName>
    <alternativeName>
        <fullName evidence="5">tRNA-uridine isomerase</fullName>
    </alternativeName>
</protein>
<dbReference type="NCBIfam" id="TIGR00431">
    <property type="entry name" value="TruB"/>
    <property type="match status" value="1"/>
</dbReference>
<dbReference type="HAMAP" id="MF_01080">
    <property type="entry name" value="TruB_bact"/>
    <property type="match status" value="1"/>
</dbReference>
<dbReference type="Proteomes" id="UP000241048">
    <property type="component" value="Unassembled WGS sequence"/>
</dbReference>